<dbReference type="SUPFAM" id="SSF48264">
    <property type="entry name" value="Cytochrome P450"/>
    <property type="match status" value="1"/>
</dbReference>
<feature type="compositionally biased region" description="Gly residues" evidence="1">
    <location>
        <begin position="209"/>
        <end position="220"/>
    </location>
</feature>
<evidence type="ECO:0000313" key="2">
    <source>
        <dbReference type="EMBL" id="TVU26346.1"/>
    </source>
</evidence>
<dbReference type="GO" id="GO:0005506">
    <property type="term" value="F:iron ion binding"/>
    <property type="evidence" value="ECO:0007669"/>
    <property type="project" value="InterPro"/>
</dbReference>
<evidence type="ECO:0000313" key="3">
    <source>
        <dbReference type="Proteomes" id="UP000324897"/>
    </source>
</evidence>
<dbReference type="Proteomes" id="UP000324897">
    <property type="component" value="Chromosome 2"/>
</dbReference>
<dbReference type="InterPro" id="IPR036396">
    <property type="entry name" value="Cyt_P450_sf"/>
</dbReference>
<comment type="caution">
    <text evidence="2">The sequence shown here is derived from an EMBL/GenBank/DDBJ whole genome shotgun (WGS) entry which is preliminary data.</text>
</comment>
<dbReference type="InterPro" id="IPR053197">
    <property type="entry name" value="F-box_SCFL_complex_component"/>
</dbReference>
<feature type="region of interest" description="Disordered" evidence="1">
    <location>
        <begin position="294"/>
        <end position="328"/>
    </location>
</feature>
<evidence type="ECO:0000256" key="1">
    <source>
        <dbReference type="SAM" id="MobiDB-lite"/>
    </source>
</evidence>
<dbReference type="GO" id="GO:0020037">
    <property type="term" value="F:heme binding"/>
    <property type="evidence" value="ECO:0007669"/>
    <property type="project" value="InterPro"/>
</dbReference>
<feature type="region of interest" description="Disordered" evidence="1">
    <location>
        <begin position="200"/>
        <end position="220"/>
    </location>
</feature>
<accession>A0A5J9URY8</accession>
<gene>
    <name evidence="2" type="ORF">EJB05_28887</name>
</gene>
<proteinExistence type="predicted"/>
<dbReference type="GO" id="GO:0004497">
    <property type="term" value="F:monooxygenase activity"/>
    <property type="evidence" value="ECO:0007669"/>
    <property type="project" value="InterPro"/>
</dbReference>
<dbReference type="OrthoDB" id="667898at2759"/>
<feature type="non-terminal residue" evidence="2">
    <location>
        <position position="1"/>
    </location>
</feature>
<sequence length="718" mass="80400">MRDLARRHGPVMLLRIGQVATVVVSSREAAREVMKTLDTALASRPLSPTISAITNGGRDIICAPYGDHWRQLRKIAVTELLSARRVLSFRRVREEEVAAMLRAIVAGSSSEQPVQLRARLTALLADITVRAVVGGERWSERDVFLRQVDRVNELAAGFNPADLWPSSGLVRRLSSATRRAEESRETVFRSLDGIIGEHLERMDRRGGGEEGGGGGGGGGEAPQDILDVLLRIRRDGGLQIPLDMDVIKGVIFGAVCNFVRSFVSPLSPSFRSVKPEPLTPWLGSRQQLTRPPMRIEGSQRVRRNAAEQEGVRGAGTRPHQRAPRRSSPPRAIVLQAREAVGTCVLARRWRDLWKSMPILRITGVHRVRPIKRFMDHLLLLRDRSNLDVCLLEFVGDSTDGGDYVKLWIRHALLCQVRKLSVSGSFVLGNLHLVSHYLTELHLDGVTLWAKCTDFSSCLALKDLEITNCIIDAEKICSRSLERLNLHECWFPLDMRTHISAPSLISLQLINFEGRTPFFEDMPVLVTTEVTFNSDCADSCNNNDPGYCEDASCDSCYGIDDGGAGSVLLRGFSYARNLKLIAKPKMFILKRDLRWCPTFHKLEILLLGEWCVADDHRALICILQHSLVLKKLTLQLYEKQKPKSLVPSKAIFNSVDESFASDNLERVEIKCHEVDQRIHNVLMSLVTYGIPLEKISIQQKNKSSQCFRFICTGFSSMDT</sequence>
<dbReference type="Gramene" id="TVU26346">
    <property type="protein sequence ID" value="TVU26346"/>
    <property type="gene ID" value="EJB05_28887"/>
</dbReference>
<dbReference type="AlphaFoldDB" id="A0A5J9URY8"/>
<keyword evidence="3" id="KW-1185">Reference proteome</keyword>
<dbReference type="EMBL" id="RWGY01000013">
    <property type="protein sequence ID" value="TVU26346.1"/>
    <property type="molecule type" value="Genomic_DNA"/>
</dbReference>
<organism evidence="2 3">
    <name type="scientific">Eragrostis curvula</name>
    <name type="common">weeping love grass</name>
    <dbReference type="NCBI Taxonomy" id="38414"/>
    <lineage>
        <taxon>Eukaryota</taxon>
        <taxon>Viridiplantae</taxon>
        <taxon>Streptophyta</taxon>
        <taxon>Embryophyta</taxon>
        <taxon>Tracheophyta</taxon>
        <taxon>Spermatophyta</taxon>
        <taxon>Magnoliopsida</taxon>
        <taxon>Liliopsida</taxon>
        <taxon>Poales</taxon>
        <taxon>Poaceae</taxon>
        <taxon>PACMAD clade</taxon>
        <taxon>Chloridoideae</taxon>
        <taxon>Eragrostideae</taxon>
        <taxon>Eragrostidinae</taxon>
        <taxon>Eragrostis</taxon>
    </lineage>
</organism>
<name>A0A5J9URY8_9POAL</name>
<reference evidence="2 3" key="1">
    <citation type="journal article" date="2019" name="Sci. Rep.">
        <title>A high-quality genome of Eragrostis curvula grass provides insights into Poaceae evolution and supports new strategies to enhance forage quality.</title>
        <authorList>
            <person name="Carballo J."/>
            <person name="Santos B.A.C.M."/>
            <person name="Zappacosta D."/>
            <person name="Garbus I."/>
            <person name="Selva J.P."/>
            <person name="Gallo C.A."/>
            <person name="Diaz A."/>
            <person name="Albertini E."/>
            <person name="Caccamo M."/>
            <person name="Echenique V."/>
        </authorList>
    </citation>
    <scope>NUCLEOTIDE SEQUENCE [LARGE SCALE GENOMIC DNA]</scope>
    <source>
        <strain evidence="3">cv. Victoria</strain>
        <tissue evidence="2">Leaf</tissue>
    </source>
</reference>
<dbReference type="PANTHER" id="PTHR34223">
    <property type="entry name" value="OS11G0201299 PROTEIN"/>
    <property type="match status" value="1"/>
</dbReference>
<protein>
    <submittedName>
        <fullName evidence="2">Uncharacterized protein</fullName>
    </submittedName>
</protein>
<dbReference type="InterPro" id="IPR001128">
    <property type="entry name" value="Cyt_P450"/>
</dbReference>
<dbReference type="GO" id="GO:0016705">
    <property type="term" value="F:oxidoreductase activity, acting on paired donors, with incorporation or reduction of molecular oxygen"/>
    <property type="evidence" value="ECO:0007669"/>
    <property type="project" value="InterPro"/>
</dbReference>
<dbReference type="Gene3D" id="1.10.630.10">
    <property type="entry name" value="Cytochrome P450"/>
    <property type="match status" value="1"/>
</dbReference>
<dbReference type="PANTHER" id="PTHR34223:SF64">
    <property type="entry name" value="OS11G0201299 PROTEIN"/>
    <property type="match status" value="1"/>
</dbReference>
<dbReference type="Pfam" id="PF00067">
    <property type="entry name" value="p450"/>
    <property type="match status" value="1"/>
</dbReference>